<dbReference type="RefSeq" id="XP_037160053.1">
    <property type="nucleotide sequence ID" value="XM_037313004.1"/>
</dbReference>
<sequence>MKAFTISTFLFLLASQLHAAPSSSARQFQAQLTFQGAPPAAAFFTLSVPTDGSVFEISNVLSVSHISSAGGASCTLFGIDGSTTTVVGADTVDVGPPQTQVSGSCLAL</sequence>
<proteinExistence type="predicted"/>
<comment type="caution">
    <text evidence="2">The sequence shown here is derived from an EMBL/GenBank/DDBJ whole genome shotgun (WGS) entry which is preliminary data.</text>
</comment>
<dbReference type="OrthoDB" id="4509278at2759"/>
<dbReference type="EMBL" id="JACCJC010000066">
    <property type="protein sequence ID" value="KAF6230585.1"/>
    <property type="molecule type" value="Genomic_DNA"/>
</dbReference>
<gene>
    <name evidence="2" type="ORF">HO173_011122</name>
</gene>
<organism evidence="2 3">
    <name type="scientific">Letharia columbiana</name>
    <dbReference type="NCBI Taxonomy" id="112416"/>
    <lineage>
        <taxon>Eukaryota</taxon>
        <taxon>Fungi</taxon>
        <taxon>Dikarya</taxon>
        <taxon>Ascomycota</taxon>
        <taxon>Pezizomycotina</taxon>
        <taxon>Lecanoromycetes</taxon>
        <taxon>OSLEUM clade</taxon>
        <taxon>Lecanoromycetidae</taxon>
        <taxon>Lecanorales</taxon>
        <taxon>Lecanorineae</taxon>
        <taxon>Parmeliaceae</taxon>
        <taxon>Letharia</taxon>
    </lineage>
</organism>
<evidence type="ECO:0000313" key="2">
    <source>
        <dbReference type="EMBL" id="KAF6230585.1"/>
    </source>
</evidence>
<dbReference type="AlphaFoldDB" id="A0A8H6FLA4"/>
<keyword evidence="1" id="KW-0732">Signal</keyword>
<evidence type="ECO:0000313" key="3">
    <source>
        <dbReference type="Proteomes" id="UP000578531"/>
    </source>
</evidence>
<dbReference type="GeneID" id="59292766"/>
<evidence type="ECO:0000256" key="1">
    <source>
        <dbReference type="SAM" id="SignalP"/>
    </source>
</evidence>
<feature type="chain" id="PRO_5034954378" evidence="1">
    <location>
        <begin position="20"/>
        <end position="108"/>
    </location>
</feature>
<dbReference type="Proteomes" id="UP000578531">
    <property type="component" value="Unassembled WGS sequence"/>
</dbReference>
<accession>A0A8H6FLA4</accession>
<protein>
    <submittedName>
        <fullName evidence="2">Uncharacterized protein</fullName>
    </submittedName>
</protein>
<name>A0A8H6FLA4_9LECA</name>
<reference evidence="2 3" key="1">
    <citation type="journal article" date="2020" name="Genomics">
        <title>Complete, high-quality genomes from long-read metagenomic sequencing of two wolf lichen thalli reveals enigmatic genome architecture.</title>
        <authorList>
            <person name="McKenzie S.K."/>
            <person name="Walston R.F."/>
            <person name="Allen J.L."/>
        </authorList>
    </citation>
    <scope>NUCLEOTIDE SEQUENCE [LARGE SCALE GENOMIC DNA]</scope>
    <source>
        <strain evidence="2">WasteWater2</strain>
    </source>
</reference>
<keyword evidence="3" id="KW-1185">Reference proteome</keyword>
<feature type="signal peptide" evidence="1">
    <location>
        <begin position="1"/>
        <end position="19"/>
    </location>
</feature>